<sequence length="169" mass="18810">MARSVVAKAVGPATFAASPSAQPAVTAEVVTGHLHEAFLGRLADAEVEERQRDGSQHLRLQAYEQAKPLRELLEAERLDAEPDSDRHRDIDGSNHYGVAAKAPEETRKIYDYRAYHAERREGFPLFNNWGSPRRKGGGASGWLRIAQRSRKLGDWAEGASRARLDARRP</sequence>
<gene>
    <name evidence="2" type="ORF">J5474_22170</name>
</gene>
<name>A0A940MST7_9RHOB</name>
<evidence type="ECO:0000313" key="2">
    <source>
        <dbReference type="EMBL" id="MBP0485175.1"/>
    </source>
</evidence>
<comment type="caution">
    <text evidence="2">The sequence shown here is derived from an EMBL/GenBank/DDBJ whole genome shotgun (WGS) entry which is preliminary data.</text>
</comment>
<dbReference type="Proteomes" id="UP000675940">
    <property type="component" value="Unassembled WGS sequence"/>
</dbReference>
<keyword evidence="3" id="KW-1185">Reference proteome</keyword>
<accession>A0A940MST7</accession>
<evidence type="ECO:0000256" key="1">
    <source>
        <dbReference type="SAM" id="MobiDB-lite"/>
    </source>
</evidence>
<dbReference type="AlphaFoldDB" id="A0A940MST7"/>
<feature type="region of interest" description="Disordered" evidence="1">
    <location>
        <begin position="79"/>
        <end position="99"/>
    </location>
</feature>
<feature type="compositionally biased region" description="Basic and acidic residues" evidence="1">
    <location>
        <begin position="79"/>
        <end position="92"/>
    </location>
</feature>
<protein>
    <submittedName>
        <fullName evidence="2">Uncharacterized protein</fullName>
    </submittedName>
</protein>
<proteinExistence type="predicted"/>
<evidence type="ECO:0000313" key="3">
    <source>
        <dbReference type="Proteomes" id="UP000675940"/>
    </source>
</evidence>
<dbReference type="RefSeq" id="WP_209364171.1">
    <property type="nucleotide sequence ID" value="NZ_JAGISH010000026.1"/>
</dbReference>
<organism evidence="2 3">
    <name type="scientific">Sagittula salina</name>
    <dbReference type="NCBI Taxonomy" id="2820268"/>
    <lineage>
        <taxon>Bacteria</taxon>
        <taxon>Pseudomonadati</taxon>
        <taxon>Pseudomonadota</taxon>
        <taxon>Alphaproteobacteria</taxon>
        <taxon>Rhodobacterales</taxon>
        <taxon>Roseobacteraceae</taxon>
        <taxon>Sagittula</taxon>
    </lineage>
</organism>
<dbReference type="EMBL" id="JAGISH010000026">
    <property type="protein sequence ID" value="MBP0485175.1"/>
    <property type="molecule type" value="Genomic_DNA"/>
</dbReference>
<reference evidence="2" key="1">
    <citation type="submission" date="2021-03" db="EMBL/GenBank/DDBJ databases">
        <title>Sagittula salina sp. nov. strain M10.9X isolated from the marine waste.</title>
        <authorList>
            <person name="Satari L."/>
            <person name="Molina-Menor E."/>
            <person name="Vidal-Verdu A."/>
            <person name="Pascual J."/>
            <person name="Pereto J."/>
            <person name="Porcar M."/>
        </authorList>
    </citation>
    <scope>NUCLEOTIDE SEQUENCE</scope>
    <source>
        <strain evidence="2">M10.9X</strain>
    </source>
</reference>